<evidence type="ECO:0000256" key="4">
    <source>
        <dbReference type="SAM" id="Phobius"/>
    </source>
</evidence>
<reference evidence="7 8" key="1">
    <citation type="submission" date="2017-06" db="EMBL/GenBank/DDBJ databases">
        <title>A platform for efficient transgenesis in Macrostomum lignano, a flatworm model organism for stem cell research.</title>
        <authorList>
            <person name="Berezikov E."/>
        </authorList>
    </citation>
    <scope>NUCLEOTIDE SEQUENCE [LARGE SCALE GENOMIC DNA]</scope>
    <source>
        <strain evidence="7">DV1</strain>
        <tissue evidence="7">Whole organism</tissue>
    </source>
</reference>
<evidence type="ECO:0000256" key="5">
    <source>
        <dbReference type="SAM" id="SignalP"/>
    </source>
</evidence>
<comment type="caution">
    <text evidence="3">Lacks conserved residue(s) required for the propagation of feature annotation.</text>
</comment>
<keyword evidence="4" id="KW-0812">Transmembrane</keyword>
<feature type="domain" description="CUB" evidence="6">
    <location>
        <begin position="144"/>
        <end position="256"/>
    </location>
</feature>
<dbReference type="InterPro" id="IPR000859">
    <property type="entry name" value="CUB_dom"/>
</dbReference>
<dbReference type="InterPro" id="IPR035914">
    <property type="entry name" value="Sperma_CUB_dom_sf"/>
</dbReference>
<keyword evidence="1" id="KW-0677">Repeat</keyword>
<dbReference type="PANTHER" id="PTHR24251">
    <property type="entry name" value="OVOCHYMASE-RELATED"/>
    <property type="match status" value="1"/>
</dbReference>
<dbReference type="OrthoDB" id="430340at2759"/>
<evidence type="ECO:0000256" key="1">
    <source>
        <dbReference type="ARBA" id="ARBA00022737"/>
    </source>
</evidence>
<evidence type="ECO:0000256" key="3">
    <source>
        <dbReference type="PROSITE-ProRule" id="PRU00059"/>
    </source>
</evidence>
<dbReference type="SMART" id="SM00042">
    <property type="entry name" value="CUB"/>
    <property type="match status" value="2"/>
</dbReference>
<sequence>MKTDTRFFHYIQLSVFGLLCWFPFSECCSGGTLSSSSGTIACPSYGGQYSNNLDVSWSIRPRGVSRIRFSKLDVEPCCDKVLIYENATSASNSSERFRLVHANVTESEFWLNAPFVVRFRSDGSVTRSGFRLSYERRSVSIPAATEVIRQRSGVRRSHRADVGSYSNNYKKAWSIYVPRNLSVFIRFTKFDTESGCDYLRIYAGLVPGYQRTALQEISGGQTSFHPSYTFSHSVTLIFTTDSGTVHEGFEFEFGVYYPEFKLIFSKWTRMAIGGSKFSVSLISLDQNVSARCYLNLECGSRTSEMAMNSTIYSQRRSAKKLFLFSGIVSDTAVCIRNITCRLRGSGRNELVESTPAPDVEPVSLEISLIKPELWSLSDGLIRFRAVSQAECRRVRHRCELRLFNGSAVTAAQVKRQASQPRTSQCVSRVQTDFAVVAELIDTVNSTILCYKQAGTVNYSLPVMQLPVREIQWRFPDSAGITAGAAVRILFTTAANIRGLSAKCRLHQECGTGTIEIPMRVDRIVPTSLGKVFHFFGQWQRQVCSRNVSCIFSVPGMLDSIEFSELPPVEPNDLQLELINPKLWLLNGAIQFRAVSEHACPSVRHRCELRTATNYSIPATLIKKDVSKPTGTQCFSSVMSQFLAFAQPSDVAGSTVRCRLLNGSSALLVLPELGFETRLAEVWERPLLAASSTTAVLAIIALVAVVACFVLMRSGRWPPWKESPDASVVNESMKMQTTVSNQYYGESAGIPDDSTGVYVT</sequence>
<evidence type="ECO:0000259" key="6">
    <source>
        <dbReference type="PROSITE" id="PS01180"/>
    </source>
</evidence>
<keyword evidence="4" id="KW-0472">Membrane</keyword>
<feature type="transmembrane region" description="Helical" evidence="4">
    <location>
        <begin position="686"/>
        <end position="711"/>
    </location>
</feature>
<feature type="domain" description="CUB" evidence="6">
    <location>
        <begin position="28"/>
        <end position="137"/>
    </location>
</feature>
<keyword evidence="5" id="KW-0732">Signal</keyword>
<dbReference type="CDD" id="cd00041">
    <property type="entry name" value="CUB"/>
    <property type="match status" value="2"/>
</dbReference>
<dbReference type="Gene3D" id="2.60.120.290">
    <property type="entry name" value="Spermadhesin, CUB domain"/>
    <property type="match status" value="2"/>
</dbReference>
<keyword evidence="8" id="KW-1185">Reference proteome</keyword>
<name>A0A267FST9_9PLAT</name>
<dbReference type="Pfam" id="PF00431">
    <property type="entry name" value="CUB"/>
    <property type="match status" value="2"/>
</dbReference>
<dbReference type="EMBL" id="NIVC01000829">
    <property type="protein sequence ID" value="PAA76314.1"/>
    <property type="molecule type" value="Genomic_DNA"/>
</dbReference>
<accession>A0A267FST9</accession>
<keyword evidence="2" id="KW-1015">Disulfide bond</keyword>
<gene>
    <name evidence="7" type="ORF">BOX15_Mlig014562g1</name>
</gene>
<dbReference type="AlphaFoldDB" id="A0A267FST9"/>
<keyword evidence="4" id="KW-1133">Transmembrane helix</keyword>
<proteinExistence type="predicted"/>
<feature type="signal peptide" evidence="5">
    <location>
        <begin position="1"/>
        <end position="27"/>
    </location>
</feature>
<dbReference type="STRING" id="282301.A0A267FST9"/>
<organism evidence="7 8">
    <name type="scientific">Macrostomum lignano</name>
    <dbReference type="NCBI Taxonomy" id="282301"/>
    <lineage>
        <taxon>Eukaryota</taxon>
        <taxon>Metazoa</taxon>
        <taxon>Spiralia</taxon>
        <taxon>Lophotrochozoa</taxon>
        <taxon>Platyhelminthes</taxon>
        <taxon>Rhabditophora</taxon>
        <taxon>Macrostomorpha</taxon>
        <taxon>Macrostomida</taxon>
        <taxon>Macrostomidae</taxon>
        <taxon>Macrostomum</taxon>
    </lineage>
</organism>
<dbReference type="Proteomes" id="UP000215902">
    <property type="component" value="Unassembled WGS sequence"/>
</dbReference>
<dbReference type="SUPFAM" id="SSF49854">
    <property type="entry name" value="Spermadhesin, CUB domain"/>
    <property type="match status" value="2"/>
</dbReference>
<feature type="chain" id="PRO_5013306498" description="CUB domain-containing protein" evidence="5">
    <location>
        <begin position="28"/>
        <end position="759"/>
    </location>
</feature>
<evidence type="ECO:0000313" key="7">
    <source>
        <dbReference type="EMBL" id="PAA76314.1"/>
    </source>
</evidence>
<evidence type="ECO:0000256" key="2">
    <source>
        <dbReference type="ARBA" id="ARBA00023157"/>
    </source>
</evidence>
<comment type="caution">
    <text evidence="7">The sequence shown here is derived from an EMBL/GenBank/DDBJ whole genome shotgun (WGS) entry which is preliminary data.</text>
</comment>
<evidence type="ECO:0000313" key="8">
    <source>
        <dbReference type="Proteomes" id="UP000215902"/>
    </source>
</evidence>
<protein>
    <recommendedName>
        <fullName evidence="6">CUB domain-containing protein</fullName>
    </recommendedName>
</protein>
<dbReference type="PROSITE" id="PS01180">
    <property type="entry name" value="CUB"/>
    <property type="match status" value="2"/>
</dbReference>